<evidence type="ECO:0000313" key="1">
    <source>
        <dbReference type="EMBL" id="GBP81349.1"/>
    </source>
</evidence>
<keyword evidence="2" id="KW-1185">Reference proteome</keyword>
<comment type="caution">
    <text evidence="1">The sequence shown here is derived from an EMBL/GenBank/DDBJ whole genome shotgun (WGS) entry which is preliminary data.</text>
</comment>
<sequence length="160" mass="19118">MVEPQYFIRRCRANGRAEVKDSSSRVNSVKLNFQIFCTPPKHWHGENYFRSVRSERQQYYEQLNRNGAVRGRATATRYGRHFRGRDYLRPYRLNETNVCESNPGNMRYQQNASEARRKWEGKIVRIDWSRRSALRARRAGSVARFRHHFAHPSKLIKIMT</sequence>
<dbReference type="AlphaFoldDB" id="A0A4C1Z3C1"/>
<gene>
    <name evidence="1" type="ORF">EVAR_6207_1</name>
</gene>
<evidence type="ECO:0000313" key="2">
    <source>
        <dbReference type="Proteomes" id="UP000299102"/>
    </source>
</evidence>
<reference evidence="1 2" key="1">
    <citation type="journal article" date="2019" name="Commun. Biol.">
        <title>The bagworm genome reveals a unique fibroin gene that provides high tensile strength.</title>
        <authorList>
            <person name="Kono N."/>
            <person name="Nakamura H."/>
            <person name="Ohtoshi R."/>
            <person name="Tomita M."/>
            <person name="Numata K."/>
            <person name="Arakawa K."/>
        </authorList>
    </citation>
    <scope>NUCLEOTIDE SEQUENCE [LARGE SCALE GENOMIC DNA]</scope>
</reference>
<accession>A0A4C1Z3C1</accession>
<dbReference type="Proteomes" id="UP000299102">
    <property type="component" value="Unassembled WGS sequence"/>
</dbReference>
<protein>
    <submittedName>
        <fullName evidence="1">Uncharacterized protein</fullName>
    </submittedName>
</protein>
<organism evidence="1 2">
    <name type="scientific">Eumeta variegata</name>
    <name type="common">Bagworm moth</name>
    <name type="synonym">Eumeta japonica</name>
    <dbReference type="NCBI Taxonomy" id="151549"/>
    <lineage>
        <taxon>Eukaryota</taxon>
        <taxon>Metazoa</taxon>
        <taxon>Ecdysozoa</taxon>
        <taxon>Arthropoda</taxon>
        <taxon>Hexapoda</taxon>
        <taxon>Insecta</taxon>
        <taxon>Pterygota</taxon>
        <taxon>Neoptera</taxon>
        <taxon>Endopterygota</taxon>
        <taxon>Lepidoptera</taxon>
        <taxon>Glossata</taxon>
        <taxon>Ditrysia</taxon>
        <taxon>Tineoidea</taxon>
        <taxon>Psychidae</taxon>
        <taxon>Oiketicinae</taxon>
        <taxon>Eumeta</taxon>
    </lineage>
</organism>
<name>A0A4C1Z3C1_EUMVA</name>
<dbReference type="EMBL" id="BGZK01001507">
    <property type="protein sequence ID" value="GBP81349.1"/>
    <property type="molecule type" value="Genomic_DNA"/>
</dbReference>
<proteinExistence type="predicted"/>